<dbReference type="Proteomes" id="UP000009168">
    <property type="component" value="Unassembled WGS sequence"/>
</dbReference>
<name>W7X649_TETTS</name>
<dbReference type="InParanoid" id="W7X649"/>
<dbReference type="EMBL" id="GG662720">
    <property type="protein sequence ID" value="EWS74845.1"/>
    <property type="molecule type" value="Genomic_DNA"/>
</dbReference>
<gene>
    <name evidence="1" type="ORF">TTHERM_000030139</name>
</gene>
<protein>
    <submittedName>
        <fullName evidence="1">Uncharacterized protein</fullName>
    </submittedName>
</protein>
<keyword evidence="2" id="KW-1185">Reference proteome</keyword>
<reference evidence="2" key="1">
    <citation type="journal article" date="2006" name="PLoS Biol.">
        <title>Macronuclear genome sequence of the ciliate Tetrahymena thermophila, a model eukaryote.</title>
        <authorList>
            <person name="Eisen J.A."/>
            <person name="Coyne R.S."/>
            <person name="Wu M."/>
            <person name="Wu D."/>
            <person name="Thiagarajan M."/>
            <person name="Wortman J.R."/>
            <person name="Badger J.H."/>
            <person name="Ren Q."/>
            <person name="Amedeo P."/>
            <person name="Jones K.M."/>
            <person name="Tallon L.J."/>
            <person name="Delcher A.L."/>
            <person name="Salzberg S.L."/>
            <person name="Silva J.C."/>
            <person name="Haas B.J."/>
            <person name="Majoros W.H."/>
            <person name="Farzad M."/>
            <person name="Carlton J.M."/>
            <person name="Smith R.K. Jr."/>
            <person name="Garg J."/>
            <person name="Pearlman R.E."/>
            <person name="Karrer K.M."/>
            <person name="Sun L."/>
            <person name="Manning G."/>
            <person name="Elde N.C."/>
            <person name="Turkewitz A.P."/>
            <person name="Asai D.J."/>
            <person name="Wilkes D.E."/>
            <person name="Wang Y."/>
            <person name="Cai H."/>
            <person name="Collins K."/>
            <person name="Stewart B.A."/>
            <person name="Lee S.R."/>
            <person name="Wilamowska K."/>
            <person name="Weinberg Z."/>
            <person name="Ruzzo W.L."/>
            <person name="Wloga D."/>
            <person name="Gaertig J."/>
            <person name="Frankel J."/>
            <person name="Tsao C.-C."/>
            <person name="Gorovsky M.A."/>
            <person name="Keeling P.J."/>
            <person name="Waller R.F."/>
            <person name="Patron N.J."/>
            <person name="Cherry J.M."/>
            <person name="Stover N.A."/>
            <person name="Krieger C.J."/>
            <person name="del Toro C."/>
            <person name="Ryder H.F."/>
            <person name="Williamson S.C."/>
            <person name="Barbeau R.A."/>
            <person name="Hamilton E.P."/>
            <person name="Orias E."/>
        </authorList>
    </citation>
    <scope>NUCLEOTIDE SEQUENCE [LARGE SCALE GENOMIC DNA]</scope>
    <source>
        <strain evidence="2">SB210</strain>
    </source>
</reference>
<dbReference type="RefSeq" id="XP_012652558.1">
    <property type="nucleotide sequence ID" value="XM_012797104.1"/>
</dbReference>
<proteinExistence type="predicted"/>
<organism evidence="1 2">
    <name type="scientific">Tetrahymena thermophila (strain SB210)</name>
    <dbReference type="NCBI Taxonomy" id="312017"/>
    <lineage>
        <taxon>Eukaryota</taxon>
        <taxon>Sar</taxon>
        <taxon>Alveolata</taxon>
        <taxon>Ciliophora</taxon>
        <taxon>Intramacronucleata</taxon>
        <taxon>Oligohymenophorea</taxon>
        <taxon>Hymenostomatida</taxon>
        <taxon>Tetrahymenina</taxon>
        <taxon>Tetrahymenidae</taxon>
        <taxon>Tetrahymena</taxon>
    </lineage>
</organism>
<accession>W7X649</accession>
<dbReference type="GeneID" id="24436885"/>
<dbReference type="KEGG" id="tet:TTHERM_000030139"/>
<sequence>MANQKLQYKKMVNLQNFKFLKLFVKQVDNLESYQKAMHPATEKLAQTHDETQQQSTHLLEPSYLQFEHPEINQFIQPLDQQIEKSQHEPVAQFQKYCIHFQINNCKILLKQLSSHNINLKYNHSDNSNNLLVKSFSTHLCQQLKNSQRKCYNHQIIKFEIRTQYI</sequence>
<evidence type="ECO:0000313" key="1">
    <source>
        <dbReference type="EMBL" id="EWS74845.1"/>
    </source>
</evidence>
<evidence type="ECO:0000313" key="2">
    <source>
        <dbReference type="Proteomes" id="UP000009168"/>
    </source>
</evidence>
<dbReference type="AlphaFoldDB" id="W7X649"/>